<dbReference type="GO" id="GO:0004556">
    <property type="term" value="F:alpha-amylase activity"/>
    <property type="evidence" value="ECO:0007669"/>
    <property type="project" value="TreeGrafter"/>
</dbReference>
<dbReference type="PANTHER" id="PTHR10357:SF179">
    <property type="entry name" value="NEUTRAL AND BASIC AMINO ACID TRANSPORT PROTEIN RBAT"/>
    <property type="match status" value="1"/>
</dbReference>
<dbReference type="Proteomes" id="UP000259328">
    <property type="component" value="Chromosome"/>
</dbReference>
<keyword evidence="2" id="KW-0326">Glycosidase</keyword>
<dbReference type="SUPFAM" id="SSF51445">
    <property type="entry name" value="(Trans)glycosidases"/>
    <property type="match status" value="1"/>
</dbReference>
<reference evidence="3" key="1">
    <citation type="submission" date="2018-06" db="EMBL/GenBank/DDBJ databases">
        <authorList>
            <consortium name="Pathogen Informatics"/>
        </authorList>
    </citation>
    <scope>NUCLEOTIDE SEQUENCE [LARGE SCALE GENOMIC DNA]</scope>
    <source>
        <strain evidence="3">NCTC10124</strain>
    </source>
</reference>
<dbReference type="Gene3D" id="3.20.20.80">
    <property type="entry name" value="Glycosidases"/>
    <property type="match status" value="1"/>
</dbReference>
<dbReference type="InterPro" id="IPR017853">
    <property type="entry name" value="GH"/>
</dbReference>
<evidence type="ECO:0000259" key="1">
    <source>
        <dbReference type="Pfam" id="PF00128"/>
    </source>
</evidence>
<dbReference type="GO" id="GO:0004574">
    <property type="term" value="F:oligo-1,6-glucosidase activity"/>
    <property type="evidence" value="ECO:0007669"/>
    <property type="project" value="UniProtKB-EC"/>
</dbReference>
<evidence type="ECO:0000313" key="2">
    <source>
        <dbReference type="EMBL" id="SYV92487.1"/>
    </source>
</evidence>
<dbReference type="InterPro" id="IPR006047">
    <property type="entry name" value="GH13_cat_dom"/>
</dbReference>
<dbReference type="EC" id="3.2.1.10" evidence="2"/>
<name>A0A3B0P8X8_MYCSY</name>
<dbReference type="GO" id="GO:0009313">
    <property type="term" value="P:oligosaccharide catabolic process"/>
    <property type="evidence" value="ECO:0007669"/>
    <property type="project" value="TreeGrafter"/>
</dbReference>
<feature type="domain" description="Glycosyl hydrolase family 13 catalytic" evidence="1">
    <location>
        <begin position="13"/>
        <end position="49"/>
    </location>
</feature>
<organism evidence="2 3">
    <name type="scientific">Mycoplasmopsis synoviae</name>
    <name type="common">Mycoplasma synoviae</name>
    <dbReference type="NCBI Taxonomy" id="2109"/>
    <lineage>
        <taxon>Bacteria</taxon>
        <taxon>Bacillati</taxon>
        <taxon>Mycoplasmatota</taxon>
        <taxon>Mycoplasmoidales</taxon>
        <taxon>Metamycoplasmataceae</taxon>
        <taxon>Mycoplasmopsis</taxon>
    </lineage>
</organism>
<gene>
    <name evidence="2" type="primary">malL</name>
    <name evidence="2" type="ORF">NCTC10124_00211</name>
</gene>
<protein>
    <submittedName>
        <fullName evidence="2">Oligo-1,6-glucosidase 1</fullName>
        <ecNumber evidence="2">3.2.1.10</ecNumber>
    </submittedName>
</protein>
<feature type="non-terminal residue" evidence="2">
    <location>
        <position position="49"/>
    </location>
</feature>
<proteinExistence type="predicted"/>
<dbReference type="Pfam" id="PF00128">
    <property type="entry name" value="Alpha-amylase"/>
    <property type="match status" value="1"/>
</dbReference>
<dbReference type="EMBL" id="LS991953">
    <property type="protein sequence ID" value="SYV92487.1"/>
    <property type="molecule type" value="Genomic_DNA"/>
</dbReference>
<evidence type="ECO:0000313" key="3">
    <source>
        <dbReference type="Proteomes" id="UP000259328"/>
    </source>
</evidence>
<accession>A0A3B0P8X8</accession>
<sequence length="49" mass="5628">MNKKVLENKIIYQIFPRSFYDANDDGDGDLQGIIKKIPYLANLGINAIW</sequence>
<dbReference type="PANTHER" id="PTHR10357">
    <property type="entry name" value="ALPHA-AMYLASE FAMILY MEMBER"/>
    <property type="match status" value="1"/>
</dbReference>
<keyword evidence="2" id="KW-0378">Hydrolase</keyword>
<dbReference type="AlphaFoldDB" id="A0A3B0P8X8"/>